<dbReference type="SUPFAM" id="SSF53613">
    <property type="entry name" value="Ribokinase-like"/>
    <property type="match status" value="1"/>
</dbReference>
<dbReference type="EMBL" id="DVNK01000044">
    <property type="protein sequence ID" value="HIU47094.1"/>
    <property type="molecule type" value="Genomic_DNA"/>
</dbReference>
<comment type="similarity">
    <text evidence="1">Belongs to the carbohydrate kinase PfkB family.</text>
</comment>
<gene>
    <name evidence="5" type="ORF">IAC59_07525</name>
</gene>
<keyword evidence="2" id="KW-0808">Transferase</keyword>
<organism evidence="5 6">
    <name type="scientific">Candidatus Fimadaptatus faecigallinarum</name>
    <dbReference type="NCBI Taxonomy" id="2840814"/>
    <lineage>
        <taxon>Bacteria</taxon>
        <taxon>Bacillati</taxon>
        <taxon>Bacillota</taxon>
        <taxon>Clostridia</taxon>
        <taxon>Eubacteriales</taxon>
        <taxon>Candidatus Fimadaptatus</taxon>
    </lineage>
</organism>
<reference evidence="5" key="1">
    <citation type="submission" date="2020-10" db="EMBL/GenBank/DDBJ databases">
        <authorList>
            <person name="Gilroy R."/>
        </authorList>
    </citation>
    <scope>NUCLEOTIDE SEQUENCE</scope>
    <source>
        <strain evidence="5">ChiSxjej2B14-8506</strain>
    </source>
</reference>
<dbReference type="InterPro" id="IPR029056">
    <property type="entry name" value="Ribokinase-like"/>
</dbReference>
<comment type="caution">
    <text evidence="5">The sequence shown here is derived from an EMBL/GenBank/DDBJ whole genome shotgun (WGS) entry which is preliminary data.</text>
</comment>
<evidence type="ECO:0000256" key="3">
    <source>
        <dbReference type="ARBA" id="ARBA00022777"/>
    </source>
</evidence>
<dbReference type="PANTHER" id="PTHR43320">
    <property type="entry name" value="SUGAR KINASE"/>
    <property type="match status" value="1"/>
</dbReference>
<evidence type="ECO:0000313" key="5">
    <source>
        <dbReference type="EMBL" id="HIU47094.1"/>
    </source>
</evidence>
<dbReference type="Pfam" id="PF00294">
    <property type="entry name" value="PfkB"/>
    <property type="match status" value="1"/>
</dbReference>
<dbReference type="PANTHER" id="PTHR43320:SF2">
    <property type="entry name" value="2-DEHYDRO-3-DEOXYGLUCONOKINASE_2-DEHYDRO-3-DEOXYGALACTONOKINASE"/>
    <property type="match status" value="1"/>
</dbReference>
<dbReference type="CDD" id="cd01166">
    <property type="entry name" value="KdgK"/>
    <property type="match status" value="1"/>
</dbReference>
<evidence type="ECO:0000256" key="1">
    <source>
        <dbReference type="ARBA" id="ARBA00010688"/>
    </source>
</evidence>
<dbReference type="AlphaFoldDB" id="A0A9D1LSA8"/>
<reference evidence="5" key="2">
    <citation type="journal article" date="2021" name="PeerJ">
        <title>Extensive microbial diversity within the chicken gut microbiome revealed by metagenomics and culture.</title>
        <authorList>
            <person name="Gilroy R."/>
            <person name="Ravi A."/>
            <person name="Getino M."/>
            <person name="Pursley I."/>
            <person name="Horton D.L."/>
            <person name="Alikhan N.F."/>
            <person name="Baker D."/>
            <person name="Gharbi K."/>
            <person name="Hall N."/>
            <person name="Watson M."/>
            <person name="Adriaenssens E.M."/>
            <person name="Foster-Nyarko E."/>
            <person name="Jarju S."/>
            <person name="Secka A."/>
            <person name="Antonio M."/>
            <person name="Oren A."/>
            <person name="Chaudhuri R.R."/>
            <person name="La Ragione R."/>
            <person name="Hildebrand F."/>
            <person name="Pallen M.J."/>
        </authorList>
    </citation>
    <scope>NUCLEOTIDE SEQUENCE</scope>
    <source>
        <strain evidence="5">ChiSxjej2B14-8506</strain>
    </source>
</reference>
<feature type="domain" description="Carbohydrate kinase PfkB" evidence="4">
    <location>
        <begin position="3"/>
        <end position="316"/>
    </location>
</feature>
<name>A0A9D1LSA8_9FIRM</name>
<evidence type="ECO:0000256" key="2">
    <source>
        <dbReference type="ARBA" id="ARBA00022679"/>
    </source>
</evidence>
<accession>A0A9D1LSA8</accession>
<dbReference type="GO" id="GO:0016301">
    <property type="term" value="F:kinase activity"/>
    <property type="evidence" value="ECO:0007669"/>
    <property type="project" value="UniProtKB-KW"/>
</dbReference>
<evidence type="ECO:0000259" key="4">
    <source>
        <dbReference type="Pfam" id="PF00294"/>
    </source>
</evidence>
<dbReference type="InterPro" id="IPR052700">
    <property type="entry name" value="Carb_kinase_PfkB-like"/>
</dbReference>
<sequence length="342" mass="37548">MGTVVCFGEVMLRLTPPDNMRYSQTKSFDMAFGGAENNVAVSLACFGERSRMVTRVPANAIADVFVQQMRALGVDTSFILRGGERMGIYFVEKGASLRPTRVTYDRKFSAMTELKPGDIDWDKAFEDADWFHWTGITAAISPDAPAVLLEALKAARRHGVKVSCDLNYRKNLWTPEQAQSVMPELVEYSDVIIGTVEDSALTVGVKPDDVDIELGRQTDAQYLETARMLAKRFGAGKVAMMERESISSNDCNWFMKLYDAASDTMAHSREYAVRIIDNVGCGDAFGGGLIYALRAGMSDQEAVEFGTAAGALKHTINGDYNLITREEVQAIVDGGATGRVQR</sequence>
<dbReference type="InterPro" id="IPR011611">
    <property type="entry name" value="PfkB_dom"/>
</dbReference>
<dbReference type="Proteomes" id="UP000824123">
    <property type="component" value="Unassembled WGS sequence"/>
</dbReference>
<protein>
    <submittedName>
        <fullName evidence="5">Sugar kinase</fullName>
    </submittedName>
</protein>
<keyword evidence="3 5" id="KW-0418">Kinase</keyword>
<dbReference type="Gene3D" id="3.40.1190.20">
    <property type="match status" value="1"/>
</dbReference>
<proteinExistence type="inferred from homology"/>
<evidence type="ECO:0000313" key="6">
    <source>
        <dbReference type="Proteomes" id="UP000824123"/>
    </source>
</evidence>